<keyword evidence="2" id="KW-1185">Reference proteome</keyword>
<protein>
    <submittedName>
        <fullName evidence="1">Putative sensory transduction regulator</fullName>
    </submittedName>
</protein>
<dbReference type="Proteomes" id="UP000199051">
    <property type="component" value="Unassembled WGS sequence"/>
</dbReference>
<evidence type="ECO:0000313" key="2">
    <source>
        <dbReference type="Proteomes" id="UP000199051"/>
    </source>
</evidence>
<dbReference type="EMBL" id="FOGI01000009">
    <property type="protein sequence ID" value="SES24249.1"/>
    <property type="molecule type" value="Genomic_DNA"/>
</dbReference>
<dbReference type="Pfam" id="PF10722">
    <property type="entry name" value="YbjN"/>
    <property type="match status" value="1"/>
</dbReference>
<sequence length="176" mass="19839">MTDAHSLDQVIADALTERELDYERPQPGRFHVTLPGIKKQRTNCWLILGNHALSVEAFVCRKPDEAHEEVYRFLLRRNARLYGVHYTVDRLGDIYLVGKVSHAAVTADELDRLLGQVLEAADGDFNTLLEIGFASAIRREWDWRTSRGESLANLQAFAHLLEPAGQQGRVADEADS</sequence>
<accession>A0A1H9VRT3</accession>
<dbReference type="AlphaFoldDB" id="A0A1H9VRT3"/>
<organism evidence="1 2">
    <name type="scientific">Actinokineospora terrae</name>
    <dbReference type="NCBI Taxonomy" id="155974"/>
    <lineage>
        <taxon>Bacteria</taxon>
        <taxon>Bacillati</taxon>
        <taxon>Actinomycetota</taxon>
        <taxon>Actinomycetes</taxon>
        <taxon>Pseudonocardiales</taxon>
        <taxon>Pseudonocardiaceae</taxon>
        <taxon>Actinokineospora</taxon>
    </lineage>
</organism>
<dbReference type="SUPFAM" id="SSF69635">
    <property type="entry name" value="Type III secretory system chaperone-like"/>
    <property type="match status" value="1"/>
</dbReference>
<reference evidence="2" key="1">
    <citation type="submission" date="2016-10" db="EMBL/GenBank/DDBJ databases">
        <authorList>
            <person name="Varghese N."/>
            <person name="Submissions S."/>
        </authorList>
    </citation>
    <scope>NUCLEOTIDE SEQUENCE [LARGE SCALE GENOMIC DNA]</scope>
    <source>
        <strain evidence="2">DSM 44260</strain>
    </source>
</reference>
<dbReference type="Gene3D" id="3.30.1460.10">
    <property type="match status" value="1"/>
</dbReference>
<evidence type="ECO:0000313" key="1">
    <source>
        <dbReference type="EMBL" id="SES24249.1"/>
    </source>
</evidence>
<name>A0A1H9VRT3_9PSEU</name>
<proteinExistence type="predicted"/>
<dbReference type="InterPro" id="IPR019660">
    <property type="entry name" value="Put_sensory_transdc_reg_YbjN"/>
</dbReference>
<gene>
    <name evidence="1" type="ORF">SAMN04487818_10921</name>
</gene>
<dbReference type="STRING" id="155974.SAMN04487818_10921"/>